<protein>
    <recommendedName>
        <fullName evidence="3">Pilus assembly protein TadE</fullName>
    </recommendedName>
</protein>
<evidence type="ECO:0008006" key="3">
    <source>
        <dbReference type="Google" id="ProtNLM"/>
    </source>
</evidence>
<evidence type="ECO:0000313" key="2">
    <source>
        <dbReference type="Proteomes" id="UP000019494"/>
    </source>
</evidence>
<evidence type="ECO:0000313" key="1">
    <source>
        <dbReference type="EMBL" id="EWT07617.1"/>
    </source>
</evidence>
<gene>
    <name evidence="1" type="ORF">N864_03255</name>
</gene>
<dbReference type="PATRIC" id="fig|584657.3.peg.361"/>
<dbReference type="EMBL" id="AWQS01000007">
    <property type="protein sequence ID" value="EWT07617.1"/>
    <property type="molecule type" value="Genomic_DNA"/>
</dbReference>
<organism evidence="1 2">
    <name type="scientific">Intrasporangium chromatireducens Q5-1</name>
    <dbReference type="NCBI Taxonomy" id="584657"/>
    <lineage>
        <taxon>Bacteria</taxon>
        <taxon>Bacillati</taxon>
        <taxon>Actinomycetota</taxon>
        <taxon>Actinomycetes</taxon>
        <taxon>Micrococcales</taxon>
        <taxon>Intrasporangiaceae</taxon>
        <taxon>Intrasporangium</taxon>
    </lineage>
</organism>
<proteinExistence type="predicted"/>
<comment type="caution">
    <text evidence="1">The sequence shown here is derived from an EMBL/GenBank/DDBJ whole genome shotgun (WGS) entry which is preliminary data.</text>
</comment>
<dbReference type="Proteomes" id="UP000019494">
    <property type="component" value="Unassembled WGS sequence"/>
</dbReference>
<reference evidence="2" key="1">
    <citation type="submission" date="2013-08" db="EMBL/GenBank/DDBJ databases">
        <title>Intrasporangium oryzae NRRL B-24470.</title>
        <authorList>
            <person name="Liu H."/>
            <person name="Wang G."/>
        </authorList>
    </citation>
    <scope>NUCLEOTIDE SEQUENCE [LARGE SCALE GENOMIC DNA]</scope>
    <source>
        <strain evidence="2">Q5-1</strain>
    </source>
</reference>
<accession>W9GRF3</accession>
<keyword evidence="2" id="KW-1185">Reference proteome</keyword>
<dbReference type="InterPro" id="IPR049790">
    <property type="entry name" value="Rv3655c/TadE"/>
</dbReference>
<name>W9GRF3_9MICO</name>
<sequence>MTAELAVAIPVVVLVLAICAAGIAAGIDQIRCIDAARAAARSAARGDPAVQSRELALQAAPPGAGVEIHRGSGVVRVVVTARASGVGGLVPGWQLRAEATGPVEAAAS</sequence>
<dbReference type="NCBIfam" id="NF041390">
    <property type="entry name" value="TadE_Rv3655c"/>
    <property type="match status" value="1"/>
</dbReference>
<dbReference type="AlphaFoldDB" id="W9GRF3"/>